<keyword evidence="5" id="KW-0479">Metal-binding</keyword>
<keyword evidence="4" id="KW-0808">Transferase</keyword>
<evidence type="ECO:0000313" key="10">
    <source>
        <dbReference type="Proteomes" id="UP001211907"/>
    </source>
</evidence>
<dbReference type="GO" id="GO:0004660">
    <property type="term" value="F:protein farnesyltransferase activity"/>
    <property type="evidence" value="ECO:0007669"/>
    <property type="project" value="TreeGrafter"/>
</dbReference>
<gene>
    <name evidence="9" type="ORF">HK100_006963</name>
</gene>
<feature type="domain" description="Prenyltransferase alpha-alpha toroid" evidence="8">
    <location>
        <begin position="45"/>
        <end position="174"/>
    </location>
</feature>
<evidence type="ECO:0000256" key="4">
    <source>
        <dbReference type="ARBA" id="ARBA00022679"/>
    </source>
</evidence>
<keyword evidence="10" id="KW-1185">Reference proteome</keyword>
<dbReference type="EMBL" id="JADGJH010003255">
    <property type="protein sequence ID" value="KAJ3092337.1"/>
    <property type="molecule type" value="Genomic_DNA"/>
</dbReference>
<comment type="caution">
    <text evidence="9">The sequence shown here is derived from an EMBL/GenBank/DDBJ whole genome shotgun (WGS) entry which is preliminary data.</text>
</comment>
<evidence type="ECO:0000256" key="3">
    <source>
        <dbReference type="ARBA" id="ARBA00022602"/>
    </source>
</evidence>
<evidence type="ECO:0000256" key="7">
    <source>
        <dbReference type="ARBA" id="ARBA00022833"/>
    </source>
</evidence>
<dbReference type="Proteomes" id="UP001211907">
    <property type="component" value="Unassembled WGS sequence"/>
</dbReference>
<dbReference type="InterPro" id="IPR001330">
    <property type="entry name" value="Prenyltrans"/>
</dbReference>
<evidence type="ECO:0000256" key="5">
    <source>
        <dbReference type="ARBA" id="ARBA00022723"/>
    </source>
</evidence>
<dbReference type="SUPFAM" id="SSF48239">
    <property type="entry name" value="Terpenoid cyclases/Protein prenyltransferases"/>
    <property type="match status" value="1"/>
</dbReference>
<dbReference type="InterPro" id="IPR045089">
    <property type="entry name" value="PGGT1B-like"/>
</dbReference>
<dbReference type="GO" id="GO:0046872">
    <property type="term" value="F:metal ion binding"/>
    <property type="evidence" value="ECO:0007669"/>
    <property type="project" value="UniProtKB-KW"/>
</dbReference>
<reference evidence="9" key="1">
    <citation type="submission" date="2020-05" db="EMBL/GenBank/DDBJ databases">
        <title>Phylogenomic resolution of chytrid fungi.</title>
        <authorList>
            <person name="Stajich J.E."/>
            <person name="Amses K."/>
            <person name="Simmons R."/>
            <person name="Seto K."/>
            <person name="Myers J."/>
            <person name="Bonds A."/>
            <person name="Quandt C.A."/>
            <person name="Barry K."/>
            <person name="Liu P."/>
            <person name="Grigoriev I."/>
            <person name="Longcore J.E."/>
            <person name="James T.Y."/>
        </authorList>
    </citation>
    <scope>NUCLEOTIDE SEQUENCE</scope>
    <source>
        <strain evidence="9">JEL0513</strain>
    </source>
</reference>
<sequence>MNNRWGINNDGYPTETSKIQVETEDSVFNLLAEWQGPSSNERLTLSRKAHIRFLRTALIGLGRNFVSLDASKPWILFWILQALDLLGEKLTTDEEQRAIDTLSRCQDDAGGFGGGPGQIAHLATTYAAVHALAIIGSFEAFDSIDRAKLYNWILSLKQLNGSFIMHHGGEVDVR</sequence>
<dbReference type="Pfam" id="PF00432">
    <property type="entry name" value="Prenyltrans"/>
    <property type="match status" value="1"/>
</dbReference>
<keyword evidence="7" id="KW-0862">Zinc</keyword>
<keyword evidence="3" id="KW-0637">Prenyltransferase</keyword>
<dbReference type="InterPro" id="IPR008930">
    <property type="entry name" value="Terpenoid_cyclase/PrenylTrfase"/>
</dbReference>
<protein>
    <recommendedName>
        <fullName evidence="8">Prenyltransferase alpha-alpha toroid domain-containing protein</fullName>
    </recommendedName>
</protein>
<organism evidence="9 10">
    <name type="scientific">Physocladia obscura</name>
    <dbReference type="NCBI Taxonomy" id="109957"/>
    <lineage>
        <taxon>Eukaryota</taxon>
        <taxon>Fungi</taxon>
        <taxon>Fungi incertae sedis</taxon>
        <taxon>Chytridiomycota</taxon>
        <taxon>Chytridiomycota incertae sedis</taxon>
        <taxon>Chytridiomycetes</taxon>
        <taxon>Chytridiales</taxon>
        <taxon>Chytriomycetaceae</taxon>
        <taxon>Physocladia</taxon>
    </lineage>
</organism>
<evidence type="ECO:0000256" key="6">
    <source>
        <dbReference type="ARBA" id="ARBA00022737"/>
    </source>
</evidence>
<dbReference type="PANTHER" id="PTHR11774">
    <property type="entry name" value="GERANYLGERANYL TRANSFERASE TYPE BETA SUBUNIT"/>
    <property type="match status" value="1"/>
</dbReference>
<comment type="similarity">
    <text evidence="2">Belongs to the protein prenyltransferase subunit beta family.</text>
</comment>
<evidence type="ECO:0000256" key="2">
    <source>
        <dbReference type="ARBA" id="ARBA00010497"/>
    </source>
</evidence>
<dbReference type="GO" id="GO:0005965">
    <property type="term" value="C:protein farnesyltransferase complex"/>
    <property type="evidence" value="ECO:0007669"/>
    <property type="project" value="TreeGrafter"/>
</dbReference>
<dbReference type="AlphaFoldDB" id="A0AAD5SPW2"/>
<comment type="cofactor">
    <cofactor evidence="1">
        <name>Zn(2+)</name>
        <dbReference type="ChEBI" id="CHEBI:29105"/>
    </cofactor>
</comment>
<accession>A0AAD5SPW2</accession>
<proteinExistence type="inferred from homology"/>
<name>A0AAD5SPW2_9FUNG</name>
<keyword evidence="6" id="KW-0677">Repeat</keyword>
<dbReference type="Gene3D" id="1.50.10.20">
    <property type="match status" value="1"/>
</dbReference>
<evidence type="ECO:0000256" key="1">
    <source>
        <dbReference type="ARBA" id="ARBA00001947"/>
    </source>
</evidence>
<evidence type="ECO:0000313" key="9">
    <source>
        <dbReference type="EMBL" id="KAJ3092337.1"/>
    </source>
</evidence>
<dbReference type="PANTHER" id="PTHR11774:SF6">
    <property type="entry name" value="PROTEIN FARNESYLTRANSFERASE SUBUNIT BETA"/>
    <property type="match status" value="1"/>
</dbReference>
<evidence type="ECO:0000259" key="8">
    <source>
        <dbReference type="Pfam" id="PF00432"/>
    </source>
</evidence>